<evidence type="ECO:0000256" key="1">
    <source>
        <dbReference type="SAM" id="MobiDB-lite"/>
    </source>
</evidence>
<evidence type="ECO:0000313" key="3">
    <source>
        <dbReference type="Proteomes" id="UP000297245"/>
    </source>
</evidence>
<feature type="region of interest" description="Disordered" evidence="1">
    <location>
        <begin position="219"/>
        <end position="247"/>
    </location>
</feature>
<accession>A0A4S8MKA9</accession>
<proteinExistence type="predicted"/>
<protein>
    <submittedName>
        <fullName evidence="2">Uncharacterized protein</fullName>
    </submittedName>
</protein>
<keyword evidence="3" id="KW-1185">Reference proteome</keyword>
<evidence type="ECO:0000313" key="2">
    <source>
        <dbReference type="EMBL" id="THV03122.1"/>
    </source>
</evidence>
<sequence length="247" mass="27790">MLGCGITNEEDRAMLVEFAQVKDIQRAFSFVMAKLTAVERRLINVEPSPETYQIPDGLKGHIETTTLQIFFSPTLGAYLKDQWPNKKVVAVLKKNPQWGLTPAVSGDKLKMKIINKKISSRFIHHRNDAKDIISTSLGKFDEATSKFDNSGTGIIDLSEQLIRTVGGRSFDLRVTVPLCARIAFIRSVYRTAFKAAGNVKPPDFWGKLDEELQKVCNEKEGNADRISRQSHEQSPRKRPKPIWATSC</sequence>
<feature type="compositionally biased region" description="Basic and acidic residues" evidence="1">
    <location>
        <begin position="219"/>
        <end position="235"/>
    </location>
</feature>
<name>A0A4S8MKA9_DENBC</name>
<organism evidence="2 3">
    <name type="scientific">Dendrothele bispora (strain CBS 962.96)</name>
    <dbReference type="NCBI Taxonomy" id="1314807"/>
    <lineage>
        <taxon>Eukaryota</taxon>
        <taxon>Fungi</taxon>
        <taxon>Dikarya</taxon>
        <taxon>Basidiomycota</taxon>
        <taxon>Agaricomycotina</taxon>
        <taxon>Agaricomycetes</taxon>
        <taxon>Agaricomycetidae</taxon>
        <taxon>Agaricales</taxon>
        <taxon>Agaricales incertae sedis</taxon>
        <taxon>Dendrothele</taxon>
    </lineage>
</organism>
<reference evidence="2 3" key="1">
    <citation type="journal article" date="2019" name="Nat. Ecol. Evol.">
        <title>Megaphylogeny resolves global patterns of mushroom evolution.</title>
        <authorList>
            <person name="Varga T."/>
            <person name="Krizsan K."/>
            <person name="Foldi C."/>
            <person name="Dima B."/>
            <person name="Sanchez-Garcia M."/>
            <person name="Sanchez-Ramirez S."/>
            <person name="Szollosi G.J."/>
            <person name="Szarkandi J.G."/>
            <person name="Papp V."/>
            <person name="Albert L."/>
            <person name="Andreopoulos W."/>
            <person name="Angelini C."/>
            <person name="Antonin V."/>
            <person name="Barry K.W."/>
            <person name="Bougher N.L."/>
            <person name="Buchanan P."/>
            <person name="Buyck B."/>
            <person name="Bense V."/>
            <person name="Catcheside P."/>
            <person name="Chovatia M."/>
            <person name="Cooper J."/>
            <person name="Damon W."/>
            <person name="Desjardin D."/>
            <person name="Finy P."/>
            <person name="Geml J."/>
            <person name="Haridas S."/>
            <person name="Hughes K."/>
            <person name="Justo A."/>
            <person name="Karasinski D."/>
            <person name="Kautmanova I."/>
            <person name="Kiss B."/>
            <person name="Kocsube S."/>
            <person name="Kotiranta H."/>
            <person name="LaButti K.M."/>
            <person name="Lechner B.E."/>
            <person name="Liimatainen K."/>
            <person name="Lipzen A."/>
            <person name="Lukacs Z."/>
            <person name="Mihaltcheva S."/>
            <person name="Morgado L.N."/>
            <person name="Niskanen T."/>
            <person name="Noordeloos M.E."/>
            <person name="Ohm R.A."/>
            <person name="Ortiz-Santana B."/>
            <person name="Ovrebo C."/>
            <person name="Racz N."/>
            <person name="Riley R."/>
            <person name="Savchenko A."/>
            <person name="Shiryaev A."/>
            <person name="Soop K."/>
            <person name="Spirin V."/>
            <person name="Szebenyi C."/>
            <person name="Tomsovsky M."/>
            <person name="Tulloss R.E."/>
            <person name="Uehling J."/>
            <person name="Grigoriev I.V."/>
            <person name="Vagvolgyi C."/>
            <person name="Papp T."/>
            <person name="Martin F.M."/>
            <person name="Miettinen O."/>
            <person name="Hibbett D.S."/>
            <person name="Nagy L.G."/>
        </authorList>
    </citation>
    <scope>NUCLEOTIDE SEQUENCE [LARGE SCALE GENOMIC DNA]</scope>
    <source>
        <strain evidence="2 3">CBS 962.96</strain>
    </source>
</reference>
<dbReference type="AlphaFoldDB" id="A0A4S8MKA9"/>
<dbReference type="Proteomes" id="UP000297245">
    <property type="component" value="Unassembled WGS sequence"/>
</dbReference>
<gene>
    <name evidence="2" type="ORF">K435DRAFT_916151</name>
</gene>
<dbReference type="OrthoDB" id="3267821at2759"/>
<dbReference type="EMBL" id="ML179070">
    <property type="protein sequence ID" value="THV03122.1"/>
    <property type="molecule type" value="Genomic_DNA"/>
</dbReference>